<dbReference type="KEGG" id="bfm:BP422_03210"/>
<proteinExistence type="predicted"/>
<protein>
    <recommendedName>
        <fullName evidence="3">Sporulation protein YtxC</fullName>
    </recommendedName>
</protein>
<name>A0A220MCB7_9BACL</name>
<sequence>MQTFRVLLENVPEHCDTYRAIVNEMTERVNTAPVRITYREQEENGYLLFYFQSWCESEYDAQTIEWARAFVALTLAEWVIQVKEPRIMEEMAADLLAAEQMETEWAEIFPYIQRMCQEVELDGKELLTATTRKANVYRKVFTYLEWERTINVLGFVRFRLQEHWNELFELVETGIDEYLEDKQYQEFVELLRYFIAVQESKQEVVHVVPSVDKPFHLYDKKGDRLWLEQLDTVLNMDEQKCRDEDYLVSALVTLAPESIVLHMASEKPGLVQTIRSIFDGRLITCHSCSLCLSERRVLDGNNPSKL</sequence>
<evidence type="ECO:0000313" key="1">
    <source>
        <dbReference type="EMBL" id="ASJ52644.1"/>
    </source>
</evidence>
<dbReference type="Proteomes" id="UP000197781">
    <property type="component" value="Chromosome"/>
</dbReference>
<gene>
    <name evidence="1" type="ORF">BP422_03210</name>
</gene>
<dbReference type="Pfam" id="PF08812">
    <property type="entry name" value="YtxC"/>
    <property type="match status" value="1"/>
</dbReference>
<organism evidence="1 2">
    <name type="scientific">Brevibacillus formosus</name>
    <dbReference type="NCBI Taxonomy" id="54913"/>
    <lineage>
        <taxon>Bacteria</taxon>
        <taxon>Bacillati</taxon>
        <taxon>Bacillota</taxon>
        <taxon>Bacilli</taxon>
        <taxon>Bacillales</taxon>
        <taxon>Paenibacillaceae</taxon>
        <taxon>Brevibacillus</taxon>
    </lineage>
</organism>
<reference evidence="1 2" key="1">
    <citation type="submission" date="2016-11" db="EMBL/GenBank/DDBJ databases">
        <authorList>
            <person name="Jaros S."/>
            <person name="Januszkiewicz K."/>
            <person name="Wedrychowicz H."/>
        </authorList>
    </citation>
    <scope>NUCLEOTIDE SEQUENCE [LARGE SCALE GENOMIC DNA]</scope>
    <source>
        <strain evidence="1 2">NF2</strain>
    </source>
</reference>
<evidence type="ECO:0008006" key="3">
    <source>
        <dbReference type="Google" id="ProtNLM"/>
    </source>
</evidence>
<evidence type="ECO:0000313" key="2">
    <source>
        <dbReference type="Proteomes" id="UP000197781"/>
    </source>
</evidence>
<dbReference type="AlphaFoldDB" id="A0A220MCB7"/>
<dbReference type="RefSeq" id="WP_088906536.1">
    <property type="nucleotide sequence ID" value="NZ_CP018145.1"/>
</dbReference>
<accession>A0A220MCB7</accession>
<dbReference type="EMBL" id="CP018145">
    <property type="protein sequence ID" value="ASJ52644.1"/>
    <property type="molecule type" value="Genomic_DNA"/>
</dbReference>
<dbReference type="InterPro" id="IPR014199">
    <property type="entry name" value="Spore_YtxC"/>
</dbReference>